<dbReference type="InterPro" id="IPR019740">
    <property type="entry name" value="Pyridox_Oxase_CS"/>
</dbReference>
<dbReference type="STRING" id="1227549.SAMN05444007_1175"/>
<comment type="pathway">
    <text evidence="6">Cofactor metabolism; pyridoxal 5'-phosphate salvage; pyridoxal 5'-phosphate from pyridoxine 5'-phosphate: step 1/1.</text>
</comment>
<evidence type="ECO:0000259" key="8">
    <source>
        <dbReference type="Pfam" id="PF01243"/>
    </source>
</evidence>
<dbReference type="InterPro" id="IPR012349">
    <property type="entry name" value="Split_barrel_FMN-bd"/>
</dbReference>
<keyword evidence="11" id="KW-1185">Reference proteome</keyword>
<dbReference type="GO" id="GO:0010181">
    <property type="term" value="F:FMN binding"/>
    <property type="evidence" value="ECO:0007669"/>
    <property type="project" value="UniProtKB-UniRule"/>
</dbReference>
<dbReference type="NCBIfam" id="TIGR00558">
    <property type="entry name" value="pdxH"/>
    <property type="match status" value="1"/>
</dbReference>
<feature type="binding site" evidence="6">
    <location>
        <position position="119"/>
    </location>
    <ligand>
        <name>substrate</name>
    </ligand>
</feature>
<dbReference type="AlphaFoldDB" id="A0A1H7DZF9"/>
<comment type="subunit">
    <text evidence="6">Homodimer.</text>
</comment>
<gene>
    <name evidence="6" type="primary">pdxH</name>
    <name evidence="10" type="ORF">SAMN05444007_1175</name>
</gene>
<feature type="domain" description="Pyridoxamine 5'-phosphate oxidase N-terminal" evidence="8">
    <location>
        <begin position="26"/>
        <end position="145"/>
    </location>
</feature>
<dbReference type="InterPro" id="IPR019576">
    <property type="entry name" value="Pyridoxamine_oxidase_dimer_C"/>
</dbReference>
<feature type="domain" description="Pyridoxine 5'-phosphate oxidase dimerisation C-terminal" evidence="9">
    <location>
        <begin position="159"/>
        <end position="201"/>
    </location>
</feature>
<keyword evidence="4 6" id="KW-0560">Oxidoreductase</keyword>
<dbReference type="Proteomes" id="UP000199379">
    <property type="component" value="Unassembled WGS sequence"/>
</dbReference>
<dbReference type="EMBL" id="FNYD01000017">
    <property type="protein sequence ID" value="SEK06794.1"/>
    <property type="molecule type" value="Genomic_DNA"/>
</dbReference>
<dbReference type="Pfam" id="PF10590">
    <property type="entry name" value="PNP_phzG_C"/>
    <property type="match status" value="1"/>
</dbReference>
<protein>
    <recommendedName>
        <fullName evidence="6">Pyridoxine/pyridoxamine 5'-phosphate oxidase</fullName>
        <ecNumber evidence="6">1.4.3.5</ecNumber>
    </recommendedName>
    <alternativeName>
        <fullName evidence="6">PNP/PMP oxidase</fullName>
        <shortName evidence="6">PNPOx</shortName>
    </alternativeName>
    <alternativeName>
        <fullName evidence="6">Pyridoxal 5'-phosphate synthase</fullName>
    </alternativeName>
</protein>
<feature type="binding site" evidence="6 7">
    <location>
        <begin position="64"/>
        <end position="65"/>
    </location>
    <ligand>
        <name>FMN</name>
        <dbReference type="ChEBI" id="CHEBI:58210"/>
    </ligand>
</feature>
<feature type="binding site" evidence="6 7">
    <location>
        <position position="71"/>
    </location>
    <ligand>
        <name>FMN</name>
        <dbReference type="ChEBI" id="CHEBI:58210"/>
    </ligand>
</feature>
<evidence type="ECO:0000313" key="10">
    <source>
        <dbReference type="EMBL" id="SEK06794.1"/>
    </source>
</evidence>
<comment type="pathway">
    <text evidence="6">Cofactor metabolism; pyridoxal 5'-phosphate salvage; pyridoxal 5'-phosphate from pyridoxamine 5'-phosphate: step 1/1.</text>
</comment>
<feature type="binding site" evidence="6 7">
    <location>
        <position position="172"/>
    </location>
    <ligand>
        <name>FMN</name>
        <dbReference type="ChEBI" id="CHEBI:58210"/>
    </ligand>
</feature>
<feature type="binding site" evidence="6">
    <location>
        <begin position="178"/>
        <end position="180"/>
    </location>
    <ligand>
        <name>substrate</name>
    </ligand>
</feature>
<sequence>MSDRDGIFAGGDPFEIARRWLAEAEATEPNDPNAIALSTVDSSGLPNARMVLLKEIEADAFVFYTNYESVKAQEIEGAGKAAFVMHWKSLRRQIRVRGTVSREEGPQADAYYASRSLKSRLGAWASAQSRPLSSRTALMAEVAKLTSKLGTNPPRPPFWGGYRINPSEIEFWADGAFRLHDRFRWTRAEGGDGWQISRLNP</sequence>
<dbReference type="Pfam" id="PF01243">
    <property type="entry name" value="PNPOx_N"/>
    <property type="match status" value="1"/>
</dbReference>
<dbReference type="OrthoDB" id="9780392at2"/>
<keyword evidence="2 6" id="KW-0285">Flavoprotein</keyword>
<comment type="function">
    <text evidence="6">Catalyzes the oxidation of either pyridoxine 5'-phosphate (PNP) or pyridoxamine 5'-phosphate (PMP) into pyridoxal 5'-phosphate (PLP).</text>
</comment>
<comment type="catalytic activity">
    <reaction evidence="6">
        <text>pyridoxine 5'-phosphate + O2 = pyridoxal 5'-phosphate + H2O2</text>
        <dbReference type="Rhea" id="RHEA:15149"/>
        <dbReference type="ChEBI" id="CHEBI:15379"/>
        <dbReference type="ChEBI" id="CHEBI:16240"/>
        <dbReference type="ChEBI" id="CHEBI:58589"/>
        <dbReference type="ChEBI" id="CHEBI:597326"/>
        <dbReference type="EC" id="1.4.3.5"/>
    </reaction>
</comment>
<keyword evidence="3 6" id="KW-0288">FMN</keyword>
<feature type="binding site" evidence="6 7">
    <location>
        <position position="93"/>
    </location>
    <ligand>
        <name>FMN</name>
        <dbReference type="ChEBI" id="CHEBI:58210"/>
    </ligand>
</feature>
<dbReference type="GO" id="GO:0008615">
    <property type="term" value="P:pyridoxine biosynthetic process"/>
    <property type="evidence" value="ECO:0007669"/>
    <property type="project" value="UniProtKB-UniRule"/>
</dbReference>
<feature type="binding site" evidence="6 7">
    <location>
        <begin position="128"/>
        <end position="129"/>
    </location>
    <ligand>
        <name>FMN</name>
        <dbReference type="ChEBI" id="CHEBI:58210"/>
    </ligand>
</feature>
<dbReference type="SUPFAM" id="SSF50475">
    <property type="entry name" value="FMN-binding split barrel"/>
    <property type="match status" value="1"/>
</dbReference>
<evidence type="ECO:0000256" key="4">
    <source>
        <dbReference type="ARBA" id="ARBA00023002"/>
    </source>
</evidence>
<comment type="caution">
    <text evidence="6">Lacks conserved residue(s) required for the propagation of feature annotation.</text>
</comment>
<dbReference type="RefSeq" id="WP_092371264.1">
    <property type="nucleotide sequence ID" value="NZ_BMGV01000001.1"/>
</dbReference>
<feature type="binding site" evidence="6 7">
    <location>
        <begin position="49"/>
        <end position="54"/>
    </location>
    <ligand>
        <name>FMN</name>
        <dbReference type="ChEBI" id="CHEBI:58210"/>
    </ligand>
</feature>
<evidence type="ECO:0000256" key="6">
    <source>
        <dbReference type="HAMAP-Rule" id="MF_01629"/>
    </source>
</evidence>
<dbReference type="InterPro" id="IPR011576">
    <property type="entry name" value="Pyridox_Oxase_N"/>
</dbReference>
<dbReference type="NCBIfam" id="NF004231">
    <property type="entry name" value="PRK05679.1"/>
    <property type="match status" value="1"/>
</dbReference>
<accession>A0A1H7DZF9</accession>
<evidence type="ECO:0000256" key="1">
    <source>
        <dbReference type="ARBA" id="ARBA00007301"/>
    </source>
</evidence>
<dbReference type="EC" id="1.4.3.5" evidence="6"/>
<keyword evidence="5 6" id="KW-0664">Pyridoxine biosynthesis</keyword>
<reference evidence="10 11" key="1">
    <citation type="submission" date="2016-10" db="EMBL/GenBank/DDBJ databases">
        <authorList>
            <person name="de Groot N.N."/>
        </authorList>
    </citation>
    <scope>NUCLEOTIDE SEQUENCE [LARGE SCALE GENOMIC DNA]</scope>
    <source>
        <strain evidence="10 11">DSM 29340</strain>
    </source>
</reference>
<evidence type="ECO:0000256" key="3">
    <source>
        <dbReference type="ARBA" id="ARBA00022643"/>
    </source>
</evidence>
<evidence type="ECO:0000259" key="9">
    <source>
        <dbReference type="Pfam" id="PF10590"/>
    </source>
</evidence>
<comment type="similarity">
    <text evidence="1 6">Belongs to the pyridoxamine 5'-phosphate oxidase family.</text>
</comment>
<feature type="binding site" evidence="6">
    <location>
        <position position="111"/>
    </location>
    <ligand>
        <name>substrate</name>
    </ligand>
</feature>
<evidence type="ECO:0000256" key="2">
    <source>
        <dbReference type="ARBA" id="ARBA00022630"/>
    </source>
</evidence>
<dbReference type="HAMAP" id="MF_01629">
    <property type="entry name" value="PdxH"/>
    <property type="match status" value="1"/>
</dbReference>
<proteinExistence type="inferred from homology"/>
<evidence type="ECO:0000256" key="5">
    <source>
        <dbReference type="ARBA" id="ARBA00023096"/>
    </source>
</evidence>
<name>A0A1H7DZF9_9RHOB</name>
<evidence type="ECO:0000313" key="11">
    <source>
        <dbReference type="Proteomes" id="UP000199379"/>
    </source>
</evidence>
<evidence type="ECO:0000256" key="7">
    <source>
        <dbReference type="PIRSR" id="PIRSR000190-2"/>
    </source>
</evidence>
<dbReference type="PANTHER" id="PTHR10851:SF0">
    <property type="entry name" value="PYRIDOXINE-5'-PHOSPHATE OXIDASE"/>
    <property type="match status" value="1"/>
</dbReference>
<dbReference type="PIRSF" id="PIRSF000190">
    <property type="entry name" value="Pyd_amn-ph_oxd"/>
    <property type="match status" value="1"/>
</dbReference>
<dbReference type="InterPro" id="IPR000659">
    <property type="entry name" value="Pyridox_Oxase"/>
</dbReference>
<comment type="catalytic activity">
    <reaction evidence="6">
        <text>pyridoxamine 5'-phosphate + O2 + H2O = pyridoxal 5'-phosphate + H2O2 + NH4(+)</text>
        <dbReference type="Rhea" id="RHEA:15817"/>
        <dbReference type="ChEBI" id="CHEBI:15377"/>
        <dbReference type="ChEBI" id="CHEBI:15379"/>
        <dbReference type="ChEBI" id="CHEBI:16240"/>
        <dbReference type="ChEBI" id="CHEBI:28938"/>
        <dbReference type="ChEBI" id="CHEBI:58451"/>
        <dbReference type="ChEBI" id="CHEBI:597326"/>
        <dbReference type="EC" id="1.4.3.5"/>
    </reaction>
</comment>
<dbReference type="PANTHER" id="PTHR10851">
    <property type="entry name" value="PYRIDOXINE-5-PHOSPHATE OXIDASE"/>
    <property type="match status" value="1"/>
</dbReference>
<feature type="binding site" evidence="6 7">
    <location>
        <position position="182"/>
    </location>
    <ligand>
        <name>FMN</name>
        <dbReference type="ChEBI" id="CHEBI:58210"/>
    </ligand>
</feature>
<dbReference type="Gene3D" id="2.30.110.10">
    <property type="entry name" value="Electron Transport, Fmn-binding Protein, Chain A"/>
    <property type="match status" value="1"/>
</dbReference>
<organism evidence="10 11">
    <name type="scientific">Cribrihabitans marinus</name>
    <dbReference type="NCBI Taxonomy" id="1227549"/>
    <lineage>
        <taxon>Bacteria</taxon>
        <taxon>Pseudomonadati</taxon>
        <taxon>Pseudomonadota</taxon>
        <taxon>Alphaproteobacteria</taxon>
        <taxon>Rhodobacterales</taxon>
        <taxon>Paracoccaceae</taxon>
        <taxon>Cribrihabitans</taxon>
    </lineage>
</organism>
<dbReference type="UniPathway" id="UPA01068">
    <property type="reaction ID" value="UER00304"/>
</dbReference>
<dbReference type="PROSITE" id="PS01064">
    <property type="entry name" value="PYRIDOX_OXIDASE"/>
    <property type="match status" value="1"/>
</dbReference>
<feature type="binding site" evidence="6">
    <location>
        <position position="54"/>
    </location>
    <ligand>
        <name>substrate</name>
    </ligand>
</feature>
<feature type="binding site" evidence="6">
    <location>
        <position position="115"/>
    </location>
    <ligand>
        <name>substrate</name>
    </ligand>
</feature>
<comment type="cofactor">
    <cofactor evidence="6 7">
        <name>FMN</name>
        <dbReference type="ChEBI" id="CHEBI:58210"/>
    </cofactor>
    <text evidence="6 7">Binds 1 FMN per subunit.</text>
</comment>
<dbReference type="GO" id="GO:0004733">
    <property type="term" value="F:pyridoxamine phosphate oxidase activity"/>
    <property type="evidence" value="ECO:0007669"/>
    <property type="project" value="UniProtKB-UniRule"/>
</dbReference>